<evidence type="ECO:0000313" key="2">
    <source>
        <dbReference type="EMBL" id="MBC2869809.1"/>
    </source>
</evidence>
<dbReference type="InterPro" id="IPR027417">
    <property type="entry name" value="P-loop_NTPase"/>
</dbReference>
<dbReference type="EMBL" id="JACMHY010000022">
    <property type="protein sequence ID" value="MBC2869809.1"/>
    <property type="molecule type" value="Genomic_DNA"/>
</dbReference>
<evidence type="ECO:0000313" key="3">
    <source>
        <dbReference type="Proteomes" id="UP000517694"/>
    </source>
</evidence>
<dbReference type="OrthoDB" id="4537985at2"/>
<accession>A0A7X1I6Q7</accession>
<dbReference type="PANTHER" id="PTHR13696">
    <property type="entry name" value="P-LOOP CONTAINING NUCLEOSIDE TRIPHOSPHATE HYDROLASE"/>
    <property type="match status" value="1"/>
</dbReference>
<proteinExistence type="predicted"/>
<evidence type="ECO:0000259" key="1">
    <source>
        <dbReference type="Pfam" id="PF13614"/>
    </source>
</evidence>
<dbReference type="AlphaFoldDB" id="A0A7X1I6Q7"/>
<feature type="domain" description="AAA" evidence="1">
    <location>
        <begin position="7"/>
        <end position="179"/>
    </location>
</feature>
<protein>
    <submittedName>
        <fullName evidence="2">ParA family protein</fullName>
    </submittedName>
</protein>
<dbReference type="Pfam" id="PF13614">
    <property type="entry name" value="AAA_31"/>
    <property type="match status" value="1"/>
</dbReference>
<sequence>MPQRRSKRVAAGNNKGGVGKTGWVECVAAALADEGCKVLVVDVDPQANLSRRMGRPYRKEKPLVTTAEVIKSGEVGVAADAIVPCGWDGIYAQRIDIIPSRFDLENRISEAAVIGSRGRLARALQGADDDYDFTLFDCQPSLGHLTQLALAAADYAVALVEPEYDGVEGAVRFRDFIASEINRKEMGNPDLVFAAAIPSMVDSRLAAHTHHLGTLPQIFGEDRVWDPIPLRSVVKDAADEAIPLAELGSRASEMREVYKAAAQRMIKEFA</sequence>
<dbReference type="SUPFAM" id="SSF52540">
    <property type="entry name" value="P-loop containing nucleoside triphosphate hydrolases"/>
    <property type="match status" value="1"/>
</dbReference>
<reference evidence="2 3" key="1">
    <citation type="submission" date="2020-08" db="EMBL/GenBank/DDBJ databases">
        <title>Whole-Genome Sequence of French Clinical Streptomyces mexicanus Strain Q0842.</title>
        <authorList>
            <person name="Boxberger M."/>
            <person name="La Scola B."/>
        </authorList>
    </citation>
    <scope>NUCLEOTIDE SEQUENCE [LARGE SCALE GENOMIC DNA]</scope>
    <source>
        <strain evidence="2 3">Marseille-Q0842</strain>
    </source>
</reference>
<comment type="caution">
    <text evidence="2">The sequence shown here is derived from an EMBL/GenBank/DDBJ whole genome shotgun (WGS) entry which is preliminary data.</text>
</comment>
<dbReference type="CDD" id="cd02042">
    <property type="entry name" value="ParAB_family"/>
    <property type="match status" value="1"/>
</dbReference>
<dbReference type="Proteomes" id="UP000517694">
    <property type="component" value="Unassembled WGS sequence"/>
</dbReference>
<organism evidence="2 3">
    <name type="scientific">Streptomyces mexicanus</name>
    <dbReference type="NCBI Taxonomy" id="178566"/>
    <lineage>
        <taxon>Bacteria</taxon>
        <taxon>Bacillati</taxon>
        <taxon>Actinomycetota</taxon>
        <taxon>Actinomycetes</taxon>
        <taxon>Kitasatosporales</taxon>
        <taxon>Streptomycetaceae</taxon>
        <taxon>Streptomyces</taxon>
    </lineage>
</organism>
<dbReference type="Gene3D" id="3.40.50.300">
    <property type="entry name" value="P-loop containing nucleotide triphosphate hydrolases"/>
    <property type="match status" value="1"/>
</dbReference>
<dbReference type="InterPro" id="IPR050678">
    <property type="entry name" value="DNA_Partitioning_ATPase"/>
</dbReference>
<gene>
    <name evidence="2" type="ORF">H1R13_34120</name>
</gene>
<dbReference type="InterPro" id="IPR025669">
    <property type="entry name" value="AAA_dom"/>
</dbReference>
<dbReference type="PANTHER" id="PTHR13696:SF99">
    <property type="entry name" value="COBYRINIC ACID AC-DIAMIDE SYNTHASE"/>
    <property type="match status" value="1"/>
</dbReference>
<dbReference type="RefSeq" id="WP_159665694.1">
    <property type="nucleotide sequence ID" value="NZ_JACMHY010000022.1"/>
</dbReference>
<name>A0A7X1I6Q7_9ACTN</name>
<keyword evidence="3" id="KW-1185">Reference proteome</keyword>